<evidence type="ECO:0000256" key="2">
    <source>
        <dbReference type="ARBA" id="ARBA00005551"/>
    </source>
</evidence>
<feature type="transmembrane region" description="Helical" evidence="8">
    <location>
        <begin position="363"/>
        <end position="382"/>
    </location>
</feature>
<keyword evidence="3" id="KW-0813">Transport</keyword>
<evidence type="ECO:0000256" key="6">
    <source>
        <dbReference type="ARBA" id="ARBA00022989"/>
    </source>
</evidence>
<dbReference type="GO" id="GO:0008324">
    <property type="term" value="F:monoatomic cation transmembrane transporter activity"/>
    <property type="evidence" value="ECO:0007669"/>
    <property type="project" value="InterPro"/>
</dbReference>
<feature type="transmembrane region" description="Helical" evidence="8">
    <location>
        <begin position="122"/>
        <end position="143"/>
    </location>
</feature>
<dbReference type="EMBL" id="PVTR01000005">
    <property type="protein sequence ID" value="PRY87908.1"/>
    <property type="molecule type" value="Genomic_DNA"/>
</dbReference>
<keyword evidence="12" id="KW-1185">Reference proteome</keyword>
<keyword evidence="4" id="KW-0633">Potassium transport</keyword>
<keyword evidence="5 8" id="KW-0812">Transmembrane</keyword>
<feature type="transmembrane region" description="Helical" evidence="8">
    <location>
        <begin position="63"/>
        <end position="82"/>
    </location>
</feature>
<dbReference type="GO" id="GO:0006813">
    <property type="term" value="P:potassium ion transport"/>
    <property type="evidence" value="ECO:0007669"/>
    <property type="project" value="UniProtKB-KW"/>
</dbReference>
<dbReference type="AlphaFoldDB" id="A0A2T0WMH3"/>
<evidence type="ECO:0000259" key="10">
    <source>
        <dbReference type="PROSITE" id="PS51202"/>
    </source>
</evidence>
<evidence type="ECO:0000256" key="3">
    <source>
        <dbReference type="ARBA" id="ARBA00022448"/>
    </source>
</evidence>
<feature type="domain" description="RCK C-terminal" evidence="10">
    <location>
        <begin position="587"/>
        <end position="672"/>
    </location>
</feature>
<dbReference type="GO" id="GO:0015297">
    <property type="term" value="F:antiporter activity"/>
    <property type="evidence" value="ECO:0007669"/>
    <property type="project" value="InterPro"/>
</dbReference>
<dbReference type="InterPro" id="IPR036721">
    <property type="entry name" value="RCK_C_sf"/>
</dbReference>
<dbReference type="SUPFAM" id="SSF116726">
    <property type="entry name" value="TrkA C-terminal domain-like"/>
    <property type="match status" value="1"/>
</dbReference>
<feature type="transmembrane region" description="Helical" evidence="8">
    <location>
        <begin position="332"/>
        <end position="351"/>
    </location>
</feature>
<dbReference type="GO" id="GO:1902600">
    <property type="term" value="P:proton transmembrane transport"/>
    <property type="evidence" value="ECO:0007669"/>
    <property type="project" value="InterPro"/>
</dbReference>
<dbReference type="Pfam" id="PF02254">
    <property type="entry name" value="TrkA_N"/>
    <property type="match status" value="1"/>
</dbReference>
<feature type="transmembrane region" description="Helical" evidence="8">
    <location>
        <begin position="184"/>
        <end position="204"/>
    </location>
</feature>
<reference evidence="11 12" key="1">
    <citation type="submission" date="2018-03" db="EMBL/GenBank/DDBJ databases">
        <title>Genomic Encyclopedia of Archaeal and Bacterial Type Strains, Phase II (KMG-II): from individual species to whole genera.</title>
        <authorList>
            <person name="Goeker M."/>
        </authorList>
    </citation>
    <scope>NUCLEOTIDE SEQUENCE [LARGE SCALE GENOMIC DNA]</scope>
    <source>
        <strain evidence="11 12">DSM 27929</strain>
    </source>
</reference>
<sequence length="674" mass="74838">MLDFIIASMEIPMLSDIVLIFGLATLVILVFMRFKIPTIIGFLFTGALAGPYGLQLVNTSTTVEVLSEIGVILLLFVIGMEFSLKSLMAIKKAVFIGGSLQVFFTILVTTFISYFLGFEWEVAVFIGFLFSLSSTAIVLKLLQEAGQVNSISGRTTLAILIFQDIVIVPLMLFTPMLAGESDNIAWSLFLMAAKGTGVVILTLVSAKYLIPNILFRIARTRNEELFLLSIIVICFAVAYLTNILGLSLGLGAFLAGLIISESDYSHHATGKILPFREVFLSFFFVSVGMLFDITFLFSNILVILGLTLLTFLVKFGIITAAVKAIGQKTKDAFIVGFSIFQVGEFSLLLAKEGLKYELLDAETYQYFLAISILTMATTPFVLKARENLTRKLLVVPLPQRLKKRLNKNKQTGPDIEFIEKEMKDHLVIIGYGLNGRNLSRAAKSASIPYSIIEMNATTVKEEGLKGEPIMFGDAANEAVLEHVNINKARVAVIAISDAEATKRIITAIRHITQNPYIIVRTRYVNEMEENHKLGANEVVPEEFETSIEIFNRVLTKYLIPRHDIEEFTEEVRSHNYEMFRLGSESTASKVKFDLPAINFIGVKVERDFGSFINVPLKDAGIREKLGVNVVAIKRGNKTISEITGQEKLKLGDVVYVVGKPAALEKFEEEVEIHD</sequence>
<evidence type="ECO:0000259" key="9">
    <source>
        <dbReference type="PROSITE" id="PS51201"/>
    </source>
</evidence>
<dbReference type="SUPFAM" id="SSF51735">
    <property type="entry name" value="NAD(P)-binding Rossmann-fold domains"/>
    <property type="match status" value="1"/>
</dbReference>
<evidence type="ECO:0000256" key="4">
    <source>
        <dbReference type="ARBA" id="ARBA00022538"/>
    </source>
</evidence>
<dbReference type="Pfam" id="PF02080">
    <property type="entry name" value="TrkA_C"/>
    <property type="match status" value="1"/>
</dbReference>
<dbReference type="RefSeq" id="WP_106133409.1">
    <property type="nucleotide sequence ID" value="NZ_PVTR01000005.1"/>
</dbReference>
<keyword evidence="4" id="KW-0630">Potassium</keyword>
<feature type="transmembrane region" description="Helical" evidence="8">
    <location>
        <begin position="94"/>
        <end position="116"/>
    </location>
</feature>
<dbReference type="Gene3D" id="3.40.50.720">
    <property type="entry name" value="NAD(P)-binding Rossmann-like Domain"/>
    <property type="match status" value="1"/>
</dbReference>
<feature type="transmembrane region" description="Helical" evidence="8">
    <location>
        <begin position="155"/>
        <end position="178"/>
    </location>
</feature>
<dbReference type="InterPro" id="IPR003148">
    <property type="entry name" value="RCK_N"/>
</dbReference>
<dbReference type="InterPro" id="IPR006037">
    <property type="entry name" value="RCK_C"/>
</dbReference>
<dbReference type="OrthoDB" id="9781411at2"/>
<keyword evidence="7 8" id="KW-0472">Membrane</keyword>
<proteinExistence type="inferred from homology"/>
<comment type="subcellular location">
    <subcellularLocation>
        <location evidence="1">Membrane</location>
        <topology evidence="1">Multi-pass membrane protein</topology>
    </subcellularLocation>
</comment>
<dbReference type="Pfam" id="PF00999">
    <property type="entry name" value="Na_H_Exchanger"/>
    <property type="match status" value="1"/>
</dbReference>
<evidence type="ECO:0000256" key="7">
    <source>
        <dbReference type="ARBA" id="ARBA00023136"/>
    </source>
</evidence>
<feature type="transmembrane region" description="Helical" evidence="8">
    <location>
        <begin position="39"/>
        <end position="57"/>
    </location>
</feature>
<gene>
    <name evidence="11" type="ORF">CLW00_10528</name>
</gene>
<evidence type="ECO:0000256" key="1">
    <source>
        <dbReference type="ARBA" id="ARBA00004141"/>
    </source>
</evidence>
<feature type="transmembrane region" description="Helical" evidence="8">
    <location>
        <begin position="278"/>
        <end position="311"/>
    </location>
</feature>
<keyword evidence="4" id="KW-0406">Ion transport</keyword>
<dbReference type="PANTHER" id="PTHR42751">
    <property type="entry name" value="SODIUM/HYDROGEN EXCHANGER FAMILY/TRKA DOMAIN PROTEIN"/>
    <property type="match status" value="1"/>
</dbReference>
<feature type="transmembrane region" description="Helical" evidence="8">
    <location>
        <begin position="225"/>
        <end position="258"/>
    </location>
</feature>
<evidence type="ECO:0000313" key="12">
    <source>
        <dbReference type="Proteomes" id="UP000238157"/>
    </source>
</evidence>
<dbReference type="InterPro" id="IPR006153">
    <property type="entry name" value="Cation/H_exchanger_TM"/>
</dbReference>
<keyword evidence="6 8" id="KW-1133">Transmembrane helix</keyword>
<accession>A0A2T0WMH3</accession>
<dbReference type="Gene3D" id="1.20.1530.20">
    <property type="match status" value="1"/>
</dbReference>
<dbReference type="PANTHER" id="PTHR42751:SF3">
    <property type="entry name" value="SODIUM_GLUTAMATE SYMPORTER"/>
    <property type="match status" value="1"/>
</dbReference>
<name>A0A2T0WMH3_9BACT</name>
<dbReference type="PROSITE" id="PS51202">
    <property type="entry name" value="RCK_C"/>
    <property type="match status" value="1"/>
</dbReference>
<dbReference type="InterPro" id="IPR036291">
    <property type="entry name" value="NAD(P)-bd_dom_sf"/>
</dbReference>
<dbReference type="PROSITE" id="PS51201">
    <property type="entry name" value="RCK_N"/>
    <property type="match status" value="1"/>
</dbReference>
<evidence type="ECO:0000256" key="5">
    <source>
        <dbReference type="ARBA" id="ARBA00022692"/>
    </source>
</evidence>
<evidence type="ECO:0000313" key="11">
    <source>
        <dbReference type="EMBL" id="PRY87908.1"/>
    </source>
</evidence>
<comment type="caution">
    <text evidence="11">The sequence shown here is derived from an EMBL/GenBank/DDBJ whole genome shotgun (WGS) entry which is preliminary data.</text>
</comment>
<feature type="transmembrane region" description="Helical" evidence="8">
    <location>
        <begin position="12"/>
        <end position="32"/>
    </location>
</feature>
<dbReference type="Gene3D" id="3.30.70.1450">
    <property type="entry name" value="Regulator of K+ conductance, C-terminal domain"/>
    <property type="match status" value="1"/>
</dbReference>
<evidence type="ECO:0000256" key="8">
    <source>
        <dbReference type="SAM" id="Phobius"/>
    </source>
</evidence>
<feature type="domain" description="RCK N-terminal" evidence="9">
    <location>
        <begin position="423"/>
        <end position="540"/>
    </location>
</feature>
<dbReference type="GO" id="GO:0016020">
    <property type="term" value="C:membrane"/>
    <property type="evidence" value="ECO:0007669"/>
    <property type="project" value="UniProtKB-SubCell"/>
</dbReference>
<dbReference type="Proteomes" id="UP000238157">
    <property type="component" value="Unassembled WGS sequence"/>
</dbReference>
<organism evidence="11 12">
    <name type="scientific">Mongoliibacter ruber</name>
    <dbReference type="NCBI Taxonomy" id="1750599"/>
    <lineage>
        <taxon>Bacteria</taxon>
        <taxon>Pseudomonadati</taxon>
        <taxon>Bacteroidota</taxon>
        <taxon>Cytophagia</taxon>
        <taxon>Cytophagales</taxon>
        <taxon>Cyclobacteriaceae</taxon>
        <taxon>Mongoliibacter</taxon>
    </lineage>
</organism>
<dbReference type="InterPro" id="IPR038770">
    <property type="entry name" value="Na+/solute_symporter_sf"/>
</dbReference>
<protein>
    <submittedName>
        <fullName evidence="11">CPA2 family monovalent cation:H+ antiporter-2</fullName>
    </submittedName>
</protein>
<comment type="similarity">
    <text evidence="2">Belongs to the monovalent cation:proton antiporter 2 (CPA2) transporter (TC 2.A.37) family.</text>
</comment>